<dbReference type="FunFam" id="1.10.10.580:FF:000004">
    <property type="entry name" value="Double-strand-break repair protein rad21"/>
    <property type="match status" value="1"/>
</dbReference>
<dbReference type="CDD" id="cd21788">
    <property type="entry name" value="Rad21_Rec8_M_SpRad21p-like"/>
    <property type="match status" value="1"/>
</dbReference>
<dbReference type="InterPro" id="IPR006910">
    <property type="entry name" value="Rad21_Rec8_N"/>
</dbReference>
<feature type="region of interest" description="Disordered" evidence="4">
    <location>
        <begin position="222"/>
        <end position="318"/>
    </location>
</feature>
<dbReference type="Pfam" id="PF04824">
    <property type="entry name" value="Rad21_Rec8"/>
    <property type="match status" value="1"/>
</dbReference>
<feature type="region of interest" description="Disordered" evidence="4">
    <location>
        <begin position="635"/>
        <end position="656"/>
    </location>
</feature>
<protein>
    <recommendedName>
        <fullName evidence="9">Double-strand-break repair protein rad21</fullName>
    </recommendedName>
</protein>
<dbReference type="GO" id="GO:0030892">
    <property type="term" value="C:mitotic cohesin complex"/>
    <property type="evidence" value="ECO:0007669"/>
    <property type="project" value="TreeGrafter"/>
</dbReference>
<comment type="similarity">
    <text evidence="2">Belongs to the rad21 family.</text>
</comment>
<evidence type="ECO:0000259" key="5">
    <source>
        <dbReference type="Pfam" id="PF04824"/>
    </source>
</evidence>
<dbReference type="InterPro" id="IPR039781">
    <property type="entry name" value="Rad21/Rec8-like"/>
</dbReference>
<dbReference type="EMBL" id="ML991780">
    <property type="protein sequence ID" value="KAF2237377.1"/>
    <property type="molecule type" value="Genomic_DNA"/>
</dbReference>
<feature type="compositionally biased region" description="Acidic residues" evidence="4">
    <location>
        <begin position="506"/>
        <end position="518"/>
    </location>
</feature>
<gene>
    <name evidence="7" type="ORF">EV356DRAFT_574168</name>
</gene>
<feature type="domain" description="Rad21/Rec8-like protein C-terminal eukaryotic" evidence="5">
    <location>
        <begin position="571"/>
        <end position="608"/>
    </location>
</feature>
<organism evidence="7 8">
    <name type="scientific">Viridothelium virens</name>
    <name type="common">Speckled blister lichen</name>
    <name type="synonym">Trypethelium virens</name>
    <dbReference type="NCBI Taxonomy" id="1048519"/>
    <lineage>
        <taxon>Eukaryota</taxon>
        <taxon>Fungi</taxon>
        <taxon>Dikarya</taxon>
        <taxon>Ascomycota</taxon>
        <taxon>Pezizomycotina</taxon>
        <taxon>Dothideomycetes</taxon>
        <taxon>Dothideomycetes incertae sedis</taxon>
        <taxon>Trypetheliales</taxon>
        <taxon>Trypetheliaceae</taxon>
        <taxon>Viridothelium</taxon>
    </lineage>
</organism>
<evidence type="ECO:0000256" key="4">
    <source>
        <dbReference type="SAM" id="MobiDB-lite"/>
    </source>
</evidence>
<evidence type="ECO:0008006" key="9">
    <source>
        <dbReference type="Google" id="ProtNLM"/>
    </source>
</evidence>
<proteinExistence type="inferred from homology"/>
<dbReference type="InterPro" id="IPR036390">
    <property type="entry name" value="WH_DNA-bd_sf"/>
</dbReference>
<dbReference type="GO" id="GO:0003682">
    <property type="term" value="F:chromatin binding"/>
    <property type="evidence" value="ECO:0007669"/>
    <property type="project" value="TreeGrafter"/>
</dbReference>
<feature type="compositionally biased region" description="Acidic residues" evidence="4">
    <location>
        <begin position="254"/>
        <end position="275"/>
    </location>
</feature>
<dbReference type="GO" id="GO:1990414">
    <property type="term" value="P:replication-born double-strand break repair via sister chromatid exchange"/>
    <property type="evidence" value="ECO:0007669"/>
    <property type="project" value="TreeGrafter"/>
</dbReference>
<evidence type="ECO:0000313" key="8">
    <source>
        <dbReference type="Proteomes" id="UP000800092"/>
    </source>
</evidence>
<feature type="domain" description="Rad21/Rec8-like protein N-terminal" evidence="6">
    <location>
        <begin position="1"/>
        <end position="103"/>
    </location>
</feature>
<dbReference type="PANTHER" id="PTHR12585:SF69">
    <property type="entry name" value="FI11703P"/>
    <property type="match status" value="1"/>
</dbReference>
<dbReference type="Pfam" id="PF04825">
    <property type="entry name" value="Rad21_Rec8_N"/>
    <property type="match status" value="1"/>
</dbReference>
<keyword evidence="8" id="KW-1185">Reference proteome</keyword>
<dbReference type="SUPFAM" id="SSF46785">
    <property type="entry name" value="Winged helix' DNA-binding domain"/>
    <property type="match status" value="1"/>
</dbReference>
<dbReference type="InterPro" id="IPR023093">
    <property type="entry name" value="ScpA-like_C"/>
</dbReference>
<dbReference type="InterPro" id="IPR006909">
    <property type="entry name" value="Rad21/Rec8_C_eu"/>
</dbReference>
<dbReference type="Gene3D" id="1.10.10.580">
    <property type="entry name" value="Structural maintenance of chromosome 1. Chain E"/>
    <property type="match status" value="1"/>
</dbReference>
<dbReference type="PANTHER" id="PTHR12585">
    <property type="entry name" value="SCC1 / RAD21 FAMILY MEMBER"/>
    <property type="match status" value="1"/>
</dbReference>
<dbReference type="AlphaFoldDB" id="A0A6A6HH47"/>
<keyword evidence="3" id="KW-0539">Nucleus</keyword>
<feature type="compositionally biased region" description="Polar residues" evidence="4">
    <location>
        <begin position="307"/>
        <end position="316"/>
    </location>
</feature>
<dbReference type="GO" id="GO:0005634">
    <property type="term" value="C:nucleus"/>
    <property type="evidence" value="ECO:0007669"/>
    <property type="project" value="UniProtKB-SubCell"/>
</dbReference>
<feature type="region of interest" description="Disordered" evidence="4">
    <location>
        <begin position="442"/>
        <end position="518"/>
    </location>
</feature>
<reference evidence="7" key="1">
    <citation type="journal article" date="2020" name="Stud. Mycol.">
        <title>101 Dothideomycetes genomes: a test case for predicting lifestyles and emergence of pathogens.</title>
        <authorList>
            <person name="Haridas S."/>
            <person name="Albert R."/>
            <person name="Binder M."/>
            <person name="Bloem J."/>
            <person name="Labutti K."/>
            <person name="Salamov A."/>
            <person name="Andreopoulos B."/>
            <person name="Baker S."/>
            <person name="Barry K."/>
            <person name="Bills G."/>
            <person name="Bluhm B."/>
            <person name="Cannon C."/>
            <person name="Castanera R."/>
            <person name="Culley D."/>
            <person name="Daum C."/>
            <person name="Ezra D."/>
            <person name="Gonzalez J."/>
            <person name="Henrissat B."/>
            <person name="Kuo A."/>
            <person name="Liang C."/>
            <person name="Lipzen A."/>
            <person name="Lutzoni F."/>
            <person name="Magnuson J."/>
            <person name="Mondo S."/>
            <person name="Nolan M."/>
            <person name="Ohm R."/>
            <person name="Pangilinan J."/>
            <person name="Park H.-J."/>
            <person name="Ramirez L."/>
            <person name="Alfaro M."/>
            <person name="Sun H."/>
            <person name="Tritt A."/>
            <person name="Yoshinaga Y."/>
            <person name="Zwiers L.-H."/>
            <person name="Turgeon B."/>
            <person name="Goodwin S."/>
            <person name="Spatafora J."/>
            <person name="Crous P."/>
            <person name="Grigoriev I."/>
        </authorList>
    </citation>
    <scope>NUCLEOTIDE SEQUENCE</scope>
    <source>
        <strain evidence="7">Tuck. ex Michener</strain>
    </source>
</reference>
<evidence type="ECO:0000313" key="7">
    <source>
        <dbReference type="EMBL" id="KAF2237377.1"/>
    </source>
</evidence>
<evidence type="ECO:0000256" key="1">
    <source>
        <dbReference type="ARBA" id="ARBA00004123"/>
    </source>
</evidence>
<accession>A0A6A6HH47</accession>
<dbReference type="GO" id="GO:0007064">
    <property type="term" value="P:mitotic sister chromatid cohesion"/>
    <property type="evidence" value="ECO:0007669"/>
    <property type="project" value="TreeGrafter"/>
</dbReference>
<feature type="compositionally biased region" description="Acidic residues" evidence="4">
    <location>
        <begin position="222"/>
        <end position="232"/>
    </location>
</feature>
<evidence type="ECO:0000259" key="6">
    <source>
        <dbReference type="Pfam" id="PF04825"/>
    </source>
</evidence>
<comment type="subcellular location">
    <subcellularLocation>
        <location evidence="1">Nucleus</location>
    </subcellularLocation>
</comment>
<sequence length="656" mass="70735">MFYSETLLSKTGPLARVWLAANIERKLTKNNVLTQDIGGSVNAIVDQGQAPLALRLSGQLLLGVVRIYHRKTRYLLEDCHDALLKIKMAFKPGNVDLPTNQSHTVNPASLVLPDALTELDLFAPMPDPSLLLSQLPELDEGQHDPTLLEPDASQLLLGSIEAGRGTQDDEQLLNDDIDLGLDIGPDSHTSIDVSIERGRTAPTPRAAQDDIIDDNLGLDNDDLGLDLGDDEPEGRPSISTLPNIGDRADRPAEEDMPMIGMDDDLGLDLGLDEEAAPAAQAPQRNRDSLSPLSSIRPSEERDLEASFQANNDTTIATDDRDISVMQAPQRARKRQKTLQADTEIEVRLSEIKKQQSDHSKILKAPSFLPRDPMLLTLMNMQQTGGFVSNILGDGRAQGWAPELRGILSLELVRKSGELKRKRDSGVADLDEEAATTAVDVEPAPGLDIPMDEDSALGPLGDGGAVQPPSTRKSARFADDEGLALRTEDEDEGFATAGDEAARPSGEEEEEDEPIMPPPEDFDETTMPILHPADAGPISVGTKHAVHLYRAQFTAQQPNAASSPSARQKSSILFQDLLPEAKTTRTDATKMFFETLVLATKDAVKVEQSSSSLGGKIRVRGKRGLWGAWAEEKAGGEIAAEEEENEAAAAAATTVAA</sequence>
<feature type="compositionally biased region" description="Low complexity" evidence="4">
    <location>
        <begin position="646"/>
        <end position="656"/>
    </location>
</feature>
<evidence type="ECO:0000256" key="2">
    <source>
        <dbReference type="ARBA" id="ARBA00009870"/>
    </source>
</evidence>
<dbReference type="OrthoDB" id="10071381at2759"/>
<dbReference type="Proteomes" id="UP000800092">
    <property type="component" value="Unassembled WGS sequence"/>
</dbReference>
<evidence type="ECO:0000256" key="3">
    <source>
        <dbReference type="ARBA" id="ARBA00023242"/>
    </source>
</evidence>
<name>A0A6A6HH47_VIRVR</name>